<keyword evidence="3" id="KW-1185">Reference proteome</keyword>
<organism evidence="2 3">
    <name type="scientific">Ferruginibacter yonginensis</name>
    <dbReference type="NCBI Taxonomy" id="1310416"/>
    <lineage>
        <taxon>Bacteria</taxon>
        <taxon>Pseudomonadati</taxon>
        <taxon>Bacteroidota</taxon>
        <taxon>Chitinophagia</taxon>
        <taxon>Chitinophagales</taxon>
        <taxon>Chitinophagaceae</taxon>
        <taxon>Ferruginibacter</taxon>
    </lineage>
</organism>
<name>A0ABV8QRH5_9BACT</name>
<evidence type="ECO:0000256" key="1">
    <source>
        <dbReference type="SAM" id="MobiDB-lite"/>
    </source>
</evidence>
<dbReference type="Proteomes" id="UP001595907">
    <property type="component" value="Unassembled WGS sequence"/>
</dbReference>
<gene>
    <name evidence="2" type="ORF">ACFOWM_01570</name>
</gene>
<reference evidence="3" key="1">
    <citation type="journal article" date="2019" name="Int. J. Syst. Evol. Microbiol.">
        <title>The Global Catalogue of Microorganisms (GCM) 10K type strain sequencing project: providing services to taxonomists for standard genome sequencing and annotation.</title>
        <authorList>
            <consortium name="The Broad Institute Genomics Platform"/>
            <consortium name="The Broad Institute Genome Sequencing Center for Infectious Disease"/>
            <person name="Wu L."/>
            <person name="Ma J."/>
        </authorList>
    </citation>
    <scope>NUCLEOTIDE SEQUENCE [LARGE SCALE GENOMIC DNA]</scope>
    <source>
        <strain evidence="3">CECT 8289</strain>
    </source>
</reference>
<comment type="caution">
    <text evidence="2">The sequence shown here is derived from an EMBL/GenBank/DDBJ whole genome shotgun (WGS) entry which is preliminary data.</text>
</comment>
<dbReference type="EMBL" id="JBHSCZ010000001">
    <property type="protein sequence ID" value="MFC4261554.1"/>
    <property type="molecule type" value="Genomic_DNA"/>
</dbReference>
<evidence type="ECO:0000313" key="3">
    <source>
        <dbReference type="Proteomes" id="UP001595907"/>
    </source>
</evidence>
<feature type="region of interest" description="Disordered" evidence="1">
    <location>
        <begin position="109"/>
        <end position="135"/>
    </location>
</feature>
<dbReference type="RefSeq" id="WP_379706115.1">
    <property type="nucleotide sequence ID" value="NZ_JBHSCZ010000001.1"/>
</dbReference>
<proteinExistence type="predicted"/>
<accession>A0ABV8QRH5</accession>
<protein>
    <submittedName>
        <fullName evidence="2">Uncharacterized protein</fullName>
    </submittedName>
</protein>
<evidence type="ECO:0000313" key="2">
    <source>
        <dbReference type="EMBL" id="MFC4261554.1"/>
    </source>
</evidence>
<sequence length="246" mass="26641">MPATTETGHAKNIANFQSLIAFVIQYGGTYNPSKTTLKLANLQARLVQEQTNLTDVLNKTSSYNIAVNQRFAKFANVKSLATRLVNALATTDAAEKTLADAKGFNRKIQGKRASAVPSTPTDPAATPVPKTISASQQSYDQQTQHLSGLVAVLQNEPSYAPNETDLQVVTLKALIAEMVNNNNEVATQYAAISTARMARDKGLYLEKTGLVSIAQDVKDYVKSVFGATSPEYKQISGIKFKQQKVI</sequence>